<dbReference type="OrthoDB" id="4829847at2"/>
<keyword evidence="1" id="KW-0472">Membrane</keyword>
<reference evidence="3 4" key="1">
    <citation type="submission" date="2019-06" db="EMBL/GenBank/DDBJ databases">
        <title>Whole genome shotgun sequence of Cellulomonas gelida NBRC 3748.</title>
        <authorList>
            <person name="Hosoyama A."/>
            <person name="Uohara A."/>
            <person name="Ohji S."/>
            <person name="Ichikawa N."/>
        </authorList>
    </citation>
    <scope>NUCLEOTIDE SEQUENCE [LARGE SCALE GENOMIC DNA]</scope>
    <source>
        <strain evidence="3 4">NBRC 3748</strain>
    </source>
</reference>
<name>A0A4Y3KN99_9CELL</name>
<comment type="caution">
    <text evidence="3">The sequence shown here is derived from an EMBL/GenBank/DDBJ whole genome shotgun (WGS) entry which is preliminary data.</text>
</comment>
<evidence type="ECO:0000256" key="1">
    <source>
        <dbReference type="SAM" id="Phobius"/>
    </source>
</evidence>
<keyword evidence="4" id="KW-1185">Reference proteome</keyword>
<evidence type="ECO:0000313" key="3">
    <source>
        <dbReference type="EMBL" id="GEA84854.1"/>
    </source>
</evidence>
<feature type="signal peptide" evidence="2">
    <location>
        <begin position="1"/>
        <end position="23"/>
    </location>
</feature>
<keyword evidence="1" id="KW-0812">Transmembrane</keyword>
<feature type="transmembrane region" description="Helical" evidence="1">
    <location>
        <begin position="146"/>
        <end position="166"/>
    </location>
</feature>
<feature type="chain" id="PRO_5021494231" evidence="2">
    <location>
        <begin position="24"/>
        <end position="171"/>
    </location>
</feature>
<sequence>MNARRAALSVLFAVLLAAVGAAAAYAFHWYVVQPSDGELLAQARQIELPGLVTDGDPAVSGKWAPSFDRGSVVFDATADATVDGAVVRTALEAQGWEGVEVQTGAMSQTVTAARGAIDVAARVWPPDAGVVDVTVELMRGDSVPSLSVTVLLGAGLGVVAGAWIGARATRR</sequence>
<evidence type="ECO:0000313" key="4">
    <source>
        <dbReference type="Proteomes" id="UP000320461"/>
    </source>
</evidence>
<dbReference type="AlphaFoldDB" id="A0A4Y3KN99"/>
<accession>A0A4Y3KN99</accession>
<evidence type="ECO:0000256" key="2">
    <source>
        <dbReference type="SAM" id="SignalP"/>
    </source>
</evidence>
<dbReference type="Proteomes" id="UP000320461">
    <property type="component" value="Unassembled WGS sequence"/>
</dbReference>
<protein>
    <submittedName>
        <fullName evidence="3">Uncharacterized protein</fullName>
    </submittedName>
</protein>
<organism evidence="3 4">
    <name type="scientific">Cellulomonas gelida</name>
    <dbReference type="NCBI Taxonomy" id="1712"/>
    <lineage>
        <taxon>Bacteria</taxon>
        <taxon>Bacillati</taxon>
        <taxon>Actinomycetota</taxon>
        <taxon>Actinomycetes</taxon>
        <taxon>Micrococcales</taxon>
        <taxon>Cellulomonadaceae</taxon>
        <taxon>Cellulomonas</taxon>
    </lineage>
</organism>
<keyword evidence="1" id="KW-1133">Transmembrane helix</keyword>
<keyword evidence="2" id="KW-0732">Signal</keyword>
<dbReference type="EMBL" id="BJLQ01000021">
    <property type="protein sequence ID" value="GEA84854.1"/>
    <property type="molecule type" value="Genomic_DNA"/>
</dbReference>
<proteinExistence type="predicted"/>
<dbReference type="RefSeq" id="WP_141370781.1">
    <property type="nucleotide sequence ID" value="NZ_BJLQ01000021.1"/>
</dbReference>
<gene>
    <name evidence="3" type="ORF">CGE01nite_21050</name>
</gene>